<dbReference type="GO" id="GO:0000976">
    <property type="term" value="F:transcription cis-regulatory region binding"/>
    <property type="evidence" value="ECO:0007669"/>
    <property type="project" value="TreeGrafter"/>
</dbReference>
<evidence type="ECO:0000259" key="3">
    <source>
        <dbReference type="PROSITE" id="PS50977"/>
    </source>
</evidence>
<proteinExistence type="predicted"/>
<dbReference type="SUPFAM" id="SSF46689">
    <property type="entry name" value="Homeodomain-like"/>
    <property type="match status" value="1"/>
</dbReference>
<dbReference type="Pfam" id="PF00440">
    <property type="entry name" value="TetR_N"/>
    <property type="match status" value="1"/>
</dbReference>
<keyword evidence="5" id="KW-1185">Reference proteome</keyword>
<keyword evidence="1 2" id="KW-0238">DNA-binding</keyword>
<sequence length="215" mass="24745">MNAAVKSRRAKGEQTRREILEAALRLIVRNGHNSVTHRAVAAEAGVNLSLTTYYFKDLKDLIAQSFELYRSKVEHEVESTWEKLLQYMQDAPAESLLERQQLRDHLTKFATDYVCDMIRHRPSGLVLEMTFFYDLHLDPEMRASAVQLRRRFESGFEVFCERLGSPVPQADAALLLGALQRLEYFGLTTGEVNRDEIYAQFKRLLTCIMELPSDA</sequence>
<dbReference type="PANTHER" id="PTHR30055:SF231">
    <property type="entry name" value="TRANSCRIPTIONAL REGULATORY PROTEIN (PROBABLY DEOR-FAMILY)-RELATED"/>
    <property type="match status" value="1"/>
</dbReference>
<evidence type="ECO:0000256" key="1">
    <source>
        <dbReference type="ARBA" id="ARBA00023125"/>
    </source>
</evidence>
<dbReference type="RefSeq" id="WP_183909447.1">
    <property type="nucleotide sequence ID" value="NZ_JACHXZ010000002.1"/>
</dbReference>
<gene>
    <name evidence="4" type="ORF">FHS30_001240</name>
</gene>
<dbReference type="PANTHER" id="PTHR30055">
    <property type="entry name" value="HTH-TYPE TRANSCRIPTIONAL REGULATOR RUTR"/>
    <property type="match status" value="1"/>
</dbReference>
<dbReference type="AlphaFoldDB" id="A0A839UQE3"/>
<evidence type="ECO:0000313" key="4">
    <source>
        <dbReference type="EMBL" id="MBB3168056.1"/>
    </source>
</evidence>
<dbReference type="PROSITE" id="PS50977">
    <property type="entry name" value="HTH_TETR_2"/>
    <property type="match status" value="1"/>
</dbReference>
<comment type="caution">
    <text evidence="4">The sequence shown here is derived from an EMBL/GenBank/DDBJ whole genome shotgun (WGS) entry which is preliminary data.</text>
</comment>
<dbReference type="Gene3D" id="1.10.357.10">
    <property type="entry name" value="Tetracycline Repressor, domain 2"/>
    <property type="match status" value="1"/>
</dbReference>
<dbReference type="EMBL" id="JACHXZ010000002">
    <property type="protein sequence ID" value="MBB3168056.1"/>
    <property type="molecule type" value="Genomic_DNA"/>
</dbReference>
<dbReference type="InterPro" id="IPR001647">
    <property type="entry name" value="HTH_TetR"/>
</dbReference>
<evidence type="ECO:0000313" key="5">
    <source>
        <dbReference type="Proteomes" id="UP000559987"/>
    </source>
</evidence>
<dbReference type="InterPro" id="IPR041583">
    <property type="entry name" value="TetR_C_31"/>
</dbReference>
<dbReference type="GO" id="GO:0003700">
    <property type="term" value="F:DNA-binding transcription factor activity"/>
    <property type="evidence" value="ECO:0007669"/>
    <property type="project" value="TreeGrafter"/>
</dbReference>
<name>A0A839UQE3_9GAMM</name>
<evidence type="ECO:0000256" key="2">
    <source>
        <dbReference type="PROSITE-ProRule" id="PRU00335"/>
    </source>
</evidence>
<dbReference type="InterPro" id="IPR050109">
    <property type="entry name" value="HTH-type_TetR-like_transc_reg"/>
</dbReference>
<feature type="domain" description="HTH tetR-type" evidence="3">
    <location>
        <begin position="13"/>
        <end position="73"/>
    </location>
</feature>
<dbReference type="Pfam" id="PF17940">
    <property type="entry name" value="TetR_C_31"/>
    <property type="match status" value="1"/>
</dbReference>
<dbReference type="Proteomes" id="UP000559987">
    <property type="component" value="Unassembled WGS sequence"/>
</dbReference>
<reference evidence="4 5" key="1">
    <citation type="submission" date="2020-08" db="EMBL/GenBank/DDBJ databases">
        <title>Genomic Encyclopedia of Type Strains, Phase III (KMG-III): the genomes of soil and plant-associated and newly described type strains.</title>
        <authorList>
            <person name="Whitman W."/>
        </authorList>
    </citation>
    <scope>NUCLEOTIDE SEQUENCE [LARGE SCALE GENOMIC DNA]</scope>
    <source>
        <strain evidence="4 5">CECT 8571</strain>
    </source>
</reference>
<feature type="DNA-binding region" description="H-T-H motif" evidence="2">
    <location>
        <begin position="36"/>
        <end position="55"/>
    </location>
</feature>
<protein>
    <submittedName>
        <fullName evidence="4">DNA-binding transcriptional regulator YbjK</fullName>
    </submittedName>
</protein>
<dbReference type="InterPro" id="IPR009057">
    <property type="entry name" value="Homeodomain-like_sf"/>
</dbReference>
<accession>A0A839UQE3</accession>
<organism evidence="4 5">
    <name type="scientific">Simiduia aestuariiviva</name>
    <dbReference type="NCBI Taxonomy" id="1510459"/>
    <lineage>
        <taxon>Bacteria</taxon>
        <taxon>Pseudomonadati</taxon>
        <taxon>Pseudomonadota</taxon>
        <taxon>Gammaproteobacteria</taxon>
        <taxon>Cellvibrionales</taxon>
        <taxon>Cellvibrionaceae</taxon>
        <taxon>Simiduia</taxon>
    </lineage>
</organism>